<dbReference type="PANTHER" id="PTHR13832:SF803">
    <property type="entry name" value="PROTEIN PHOSPHATASE 1G"/>
    <property type="match status" value="1"/>
</dbReference>
<dbReference type="InterPro" id="IPR036457">
    <property type="entry name" value="PPM-type-like_dom_sf"/>
</dbReference>
<evidence type="ECO:0000256" key="7">
    <source>
        <dbReference type="ARBA" id="ARBA00022801"/>
    </source>
</evidence>
<evidence type="ECO:0000256" key="6">
    <source>
        <dbReference type="ARBA" id="ARBA00022723"/>
    </source>
</evidence>
<dbReference type="InParanoid" id="G0R3H9"/>
<dbReference type="Pfam" id="PF00481">
    <property type="entry name" value="PP2C"/>
    <property type="match status" value="1"/>
</dbReference>
<evidence type="ECO:0000256" key="9">
    <source>
        <dbReference type="ARBA" id="ARBA00022912"/>
    </source>
</evidence>
<dbReference type="STRING" id="857967.G0R3H9"/>
<accession>G0R3H9</accession>
<dbReference type="OMA" id="FFGNNIH"/>
<dbReference type="eggNOG" id="KOG0698">
    <property type="taxonomic scope" value="Eukaryota"/>
</dbReference>
<dbReference type="Pfam" id="PF00498">
    <property type="entry name" value="FHA"/>
    <property type="match status" value="1"/>
</dbReference>
<dbReference type="EMBL" id="GL984303">
    <property type="protein sequence ID" value="EGR27968.1"/>
    <property type="molecule type" value="Genomic_DNA"/>
</dbReference>
<dbReference type="PROSITE" id="PS51746">
    <property type="entry name" value="PPM_2"/>
    <property type="match status" value="1"/>
</dbReference>
<dbReference type="PANTHER" id="PTHR13832">
    <property type="entry name" value="PROTEIN PHOSPHATASE 2C"/>
    <property type="match status" value="1"/>
</dbReference>
<comment type="catalytic activity">
    <reaction evidence="12">
        <text>O-phospho-L-seryl-[protein] + H2O = L-seryl-[protein] + phosphate</text>
        <dbReference type="Rhea" id="RHEA:20629"/>
        <dbReference type="Rhea" id="RHEA-COMP:9863"/>
        <dbReference type="Rhea" id="RHEA-COMP:11604"/>
        <dbReference type="ChEBI" id="CHEBI:15377"/>
        <dbReference type="ChEBI" id="CHEBI:29999"/>
        <dbReference type="ChEBI" id="CHEBI:43474"/>
        <dbReference type="ChEBI" id="CHEBI:83421"/>
        <dbReference type="EC" id="3.1.3.16"/>
    </reaction>
</comment>
<dbReference type="InterPro" id="IPR008984">
    <property type="entry name" value="SMAD_FHA_dom_sf"/>
</dbReference>
<dbReference type="CDD" id="cd00143">
    <property type="entry name" value="PP2Cc"/>
    <property type="match status" value="1"/>
</dbReference>
<dbReference type="InterPro" id="IPR015655">
    <property type="entry name" value="PP2C"/>
</dbReference>
<keyword evidence="7" id="KW-0378">Hydrolase</keyword>
<evidence type="ECO:0000256" key="10">
    <source>
        <dbReference type="ARBA" id="ARBA00023136"/>
    </source>
</evidence>
<evidence type="ECO:0000256" key="5">
    <source>
        <dbReference type="ARBA" id="ARBA00013081"/>
    </source>
</evidence>
<dbReference type="SMART" id="SM00332">
    <property type="entry name" value="PP2Cc"/>
    <property type="match status" value="1"/>
</dbReference>
<feature type="domain" description="FHA" evidence="14">
    <location>
        <begin position="54"/>
        <end position="110"/>
    </location>
</feature>
<evidence type="ECO:0000256" key="2">
    <source>
        <dbReference type="ARBA" id="ARBA00001946"/>
    </source>
</evidence>
<keyword evidence="11" id="KW-0464">Manganese</keyword>
<dbReference type="Gene3D" id="2.60.200.20">
    <property type="match status" value="1"/>
</dbReference>
<protein>
    <recommendedName>
        <fullName evidence="5">protein-serine/threonine phosphatase</fullName>
        <ecNumber evidence="5">3.1.3.16</ecNumber>
    </recommendedName>
</protein>
<proteinExistence type="inferred from homology"/>
<dbReference type="GO" id="GO:0004722">
    <property type="term" value="F:protein serine/threonine phosphatase activity"/>
    <property type="evidence" value="ECO:0007669"/>
    <property type="project" value="UniProtKB-EC"/>
</dbReference>
<keyword evidence="10" id="KW-0472">Membrane</keyword>
<dbReference type="OrthoDB" id="432045at2759"/>
<evidence type="ECO:0000256" key="13">
    <source>
        <dbReference type="ARBA" id="ARBA00048336"/>
    </source>
</evidence>
<dbReference type="InterPro" id="IPR000253">
    <property type="entry name" value="FHA_dom"/>
</dbReference>
<dbReference type="Proteomes" id="UP000008983">
    <property type="component" value="Unassembled WGS sequence"/>
</dbReference>
<evidence type="ECO:0000259" key="14">
    <source>
        <dbReference type="PROSITE" id="PS50006"/>
    </source>
</evidence>
<dbReference type="InterPro" id="IPR001932">
    <property type="entry name" value="PPM-type_phosphatase-like_dom"/>
</dbReference>
<dbReference type="Gene3D" id="3.60.40.10">
    <property type="entry name" value="PPM-type phosphatase domain"/>
    <property type="match status" value="1"/>
</dbReference>
<comment type="similarity">
    <text evidence="4">Belongs to the PP2C family.</text>
</comment>
<feature type="domain" description="PPM-type phosphatase" evidence="15">
    <location>
        <begin position="265"/>
        <end position="546"/>
    </location>
</feature>
<evidence type="ECO:0000256" key="3">
    <source>
        <dbReference type="ARBA" id="ARBA00004170"/>
    </source>
</evidence>
<keyword evidence="17" id="KW-1185">Reference proteome</keyword>
<evidence type="ECO:0000256" key="8">
    <source>
        <dbReference type="ARBA" id="ARBA00022842"/>
    </source>
</evidence>
<dbReference type="GO" id="GO:0016020">
    <property type="term" value="C:membrane"/>
    <property type="evidence" value="ECO:0007669"/>
    <property type="project" value="UniProtKB-SubCell"/>
</dbReference>
<dbReference type="SUPFAM" id="SSF81606">
    <property type="entry name" value="PP2C-like"/>
    <property type="match status" value="1"/>
</dbReference>
<dbReference type="RefSeq" id="XP_004027313.1">
    <property type="nucleotide sequence ID" value="XM_004027264.1"/>
</dbReference>
<dbReference type="InterPro" id="IPR000222">
    <property type="entry name" value="PP2C_BS"/>
</dbReference>
<dbReference type="GeneID" id="14904043"/>
<reference evidence="16 17" key="1">
    <citation type="submission" date="2011-07" db="EMBL/GenBank/DDBJ databases">
        <authorList>
            <person name="Coyne R."/>
            <person name="Brami D."/>
            <person name="Johnson J."/>
            <person name="Hostetler J."/>
            <person name="Hannick L."/>
            <person name="Clark T."/>
            <person name="Cassidy-Hanley D."/>
            <person name="Inman J."/>
        </authorList>
    </citation>
    <scope>NUCLEOTIDE SEQUENCE [LARGE SCALE GENOMIC DNA]</scope>
    <source>
        <strain evidence="16 17">G5</strain>
    </source>
</reference>
<keyword evidence="9" id="KW-0904">Protein phosphatase</keyword>
<keyword evidence="6" id="KW-0479">Metal-binding</keyword>
<evidence type="ECO:0000256" key="1">
    <source>
        <dbReference type="ARBA" id="ARBA00001936"/>
    </source>
</evidence>
<dbReference type="GO" id="GO:0046872">
    <property type="term" value="F:metal ion binding"/>
    <property type="evidence" value="ECO:0007669"/>
    <property type="project" value="UniProtKB-KW"/>
</dbReference>
<comment type="catalytic activity">
    <reaction evidence="13">
        <text>O-phospho-L-threonyl-[protein] + H2O = L-threonyl-[protein] + phosphate</text>
        <dbReference type="Rhea" id="RHEA:47004"/>
        <dbReference type="Rhea" id="RHEA-COMP:11060"/>
        <dbReference type="Rhea" id="RHEA-COMP:11605"/>
        <dbReference type="ChEBI" id="CHEBI:15377"/>
        <dbReference type="ChEBI" id="CHEBI:30013"/>
        <dbReference type="ChEBI" id="CHEBI:43474"/>
        <dbReference type="ChEBI" id="CHEBI:61977"/>
        <dbReference type="EC" id="3.1.3.16"/>
    </reaction>
</comment>
<organism evidence="16 17">
    <name type="scientific">Ichthyophthirius multifiliis</name>
    <name type="common">White spot disease agent</name>
    <name type="synonym">Ich</name>
    <dbReference type="NCBI Taxonomy" id="5932"/>
    <lineage>
        <taxon>Eukaryota</taxon>
        <taxon>Sar</taxon>
        <taxon>Alveolata</taxon>
        <taxon>Ciliophora</taxon>
        <taxon>Intramacronucleata</taxon>
        <taxon>Oligohymenophorea</taxon>
        <taxon>Hymenostomatida</taxon>
        <taxon>Ophryoglenina</taxon>
        <taxon>Ichthyophthirius</taxon>
    </lineage>
</organism>
<comment type="subcellular location">
    <subcellularLocation>
        <location evidence="3">Membrane</location>
        <topology evidence="3">Peripheral membrane protein</topology>
    </subcellularLocation>
</comment>
<dbReference type="AlphaFoldDB" id="G0R3H9"/>
<comment type="cofactor">
    <cofactor evidence="2">
        <name>Mg(2+)</name>
        <dbReference type="ChEBI" id="CHEBI:18420"/>
    </cofactor>
</comment>
<comment type="cofactor">
    <cofactor evidence="1">
        <name>Mn(2+)</name>
        <dbReference type="ChEBI" id="CHEBI:29035"/>
    </cofactor>
</comment>
<evidence type="ECO:0000259" key="15">
    <source>
        <dbReference type="PROSITE" id="PS51746"/>
    </source>
</evidence>
<evidence type="ECO:0000313" key="16">
    <source>
        <dbReference type="EMBL" id="EGR27968.1"/>
    </source>
</evidence>
<gene>
    <name evidence="16" type="ORF">IMG5_185510</name>
</gene>
<dbReference type="EC" id="3.1.3.16" evidence="5"/>
<dbReference type="PROSITE" id="PS50006">
    <property type="entry name" value="FHA_DOMAIN"/>
    <property type="match status" value="1"/>
</dbReference>
<dbReference type="SUPFAM" id="SSF49879">
    <property type="entry name" value="SMAD/FHA domain"/>
    <property type="match status" value="1"/>
</dbReference>
<evidence type="ECO:0000256" key="11">
    <source>
        <dbReference type="ARBA" id="ARBA00023211"/>
    </source>
</evidence>
<evidence type="ECO:0000313" key="17">
    <source>
        <dbReference type="Proteomes" id="UP000008983"/>
    </source>
</evidence>
<keyword evidence="8" id="KW-0460">Magnesium</keyword>
<evidence type="ECO:0000256" key="4">
    <source>
        <dbReference type="ARBA" id="ARBA00006702"/>
    </source>
</evidence>
<evidence type="ECO:0000256" key="12">
    <source>
        <dbReference type="ARBA" id="ARBA00047761"/>
    </source>
</evidence>
<sequence>MQSNSQNNNQNQDIVADLIQERFQNDVPSYYILRCIEGPFAGNFIYLNLTEEGEVIGSDPQQDYTLYIENAGLSPIHAKINYQQDENDEYSYIIQDMQSEKGTWIKARAGNFISIENDMIFRIEDQQYRKIILIQQLNGLLEQNQNIKQKIQKNIMLKHQKILKIQHQNLQMEEKEIFAKVRWSGAIINKRSELFEVRGMDKFGVDCSSNLEMYISFFQKKYFLYVSPKAPGQVYVKLLPGGRYKLQPDDIINMGQLDFQIQRFNTGMWCDRGTRITMEDRYQAQQNIYLSKYFSMSYFAVFDGHGGEQCSQFLCENFSEKFKENLNNDDCLDETNTFYEYISKKIVETVQGIDQEFFERQRQILQDNNYVDSGSAGIITFIFGNKIITSNTGDCRAILSRNGQAVQLSVDHKPYLESERERILNAGGTVDSGRVNKKLAVSRAFGDFVFKKEQTGDKDIIIATPDVRIWDIDFLQDEFIVMGCDGLFDIYSNQEIINMVRERLTEYPITEQDPQKVARQLCLDAVNQSKLQRRGSDNVSVIIILLTRGITSFEKMIIK</sequence>
<dbReference type="PROSITE" id="PS01032">
    <property type="entry name" value="PPM_1"/>
    <property type="match status" value="1"/>
</dbReference>
<name>G0R3H9_ICHMU</name>